<comment type="caution">
    <text evidence="1">The sequence shown here is derived from an EMBL/GenBank/DDBJ whole genome shotgun (WGS) entry which is preliminary data.</text>
</comment>
<sequence>DQTKINIFQIRFQYLGAGAMELSIEDDTTGRFVVVHTILYANLNTTPSMYSPNYLLMIHVDNKGTVSDIIVSCSSYAYFIEGKTTYTEVHQPLFSSGKQSTGSITTELAIFTIRNKSSYVSKTNYIDLILEAISVSIEASGANNLATIRVVKDATLGGTPSYSDISATDSIVDIDVAGTTVTGGKELFDFGLAGKNDEIFHGLGEHKIYLAPGETITISAISAGTATVNASLLWKELF</sequence>
<evidence type="ECO:0000313" key="1">
    <source>
        <dbReference type="EMBL" id="KKL92923.1"/>
    </source>
</evidence>
<protein>
    <submittedName>
        <fullName evidence="1">Uncharacterized protein</fullName>
    </submittedName>
</protein>
<reference evidence="1" key="1">
    <citation type="journal article" date="2015" name="Nature">
        <title>Complex archaea that bridge the gap between prokaryotes and eukaryotes.</title>
        <authorList>
            <person name="Spang A."/>
            <person name="Saw J.H."/>
            <person name="Jorgensen S.L."/>
            <person name="Zaremba-Niedzwiedzka K."/>
            <person name="Martijn J."/>
            <person name="Lind A.E."/>
            <person name="van Eijk R."/>
            <person name="Schleper C."/>
            <person name="Guy L."/>
            <person name="Ettema T.J."/>
        </authorList>
    </citation>
    <scope>NUCLEOTIDE SEQUENCE</scope>
</reference>
<gene>
    <name evidence="1" type="ORF">LCGC14_1879870</name>
</gene>
<feature type="non-terminal residue" evidence="1">
    <location>
        <position position="1"/>
    </location>
</feature>
<dbReference type="AlphaFoldDB" id="A0A0F9G2N2"/>
<name>A0A0F9G2N2_9ZZZZ</name>
<accession>A0A0F9G2N2</accession>
<dbReference type="EMBL" id="LAZR01019335">
    <property type="protein sequence ID" value="KKL92923.1"/>
    <property type="molecule type" value="Genomic_DNA"/>
</dbReference>
<organism evidence="1">
    <name type="scientific">marine sediment metagenome</name>
    <dbReference type="NCBI Taxonomy" id="412755"/>
    <lineage>
        <taxon>unclassified sequences</taxon>
        <taxon>metagenomes</taxon>
        <taxon>ecological metagenomes</taxon>
    </lineage>
</organism>
<proteinExistence type="predicted"/>